<evidence type="ECO:0000313" key="2">
    <source>
        <dbReference type="Proteomes" id="UP000619355"/>
    </source>
</evidence>
<name>A0A919KDE7_9ACTN</name>
<gene>
    <name evidence="1" type="ORF">GCM10018980_51430</name>
</gene>
<dbReference type="Proteomes" id="UP000619355">
    <property type="component" value="Unassembled WGS sequence"/>
</dbReference>
<comment type="caution">
    <text evidence="1">The sequence shown here is derived from an EMBL/GenBank/DDBJ whole genome shotgun (WGS) entry which is preliminary data.</text>
</comment>
<dbReference type="AlphaFoldDB" id="A0A919KDE7"/>
<dbReference type="EMBL" id="BNBF01000017">
    <property type="protein sequence ID" value="GHG61910.1"/>
    <property type="molecule type" value="Genomic_DNA"/>
</dbReference>
<reference evidence="2" key="1">
    <citation type="journal article" date="2019" name="Int. J. Syst. Evol. Microbiol.">
        <title>The Global Catalogue of Microorganisms (GCM) 10K type strain sequencing project: providing services to taxonomists for standard genome sequencing and annotation.</title>
        <authorList>
            <consortium name="The Broad Institute Genomics Platform"/>
            <consortium name="The Broad Institute Genome Sequencing Center for Infectious Disease"/>
            <person name="Wu L."/>
            <person name="Ma J."/>
        </authorList>
    </citation>
    <scope>NUCLEOTIDE SEQUENCE [LARGE SCALE GENOMIC DNA]</scope>
    <source>
        <strain evidence="2">JCM 4253</strain>
    </source>
</reference>
<evidence type="ECO:0000313" key="1">
    <source>
        <dbReference type="EMBL" id="GHG61910.1"/>
    </source>
</evidence>
<accession>A0A919KDE7</accession>
<organism evidence="1 2">
    <name type="scientific">Streptomyces capoamus</name>
    <dbReference type="NCBI Taxonomy" id="68183"/>
    <lineage>
        <taxon>Bacteria</taxon>
        <taxon>Bacillati</taxon>
        <taxon>Actinomycetota</taxon>
        <taxon>Actinomycetes</taxon>
        <taxon>Kitasatosporales</taxon>
        <taxon>Streptomycetaceae</taxon>
        <taxon>Streptomyces</taxon>
    </lineage>
</organism>
<dbReference type="RefSeq" id="WP_189984579.1">
    <property type="nucleotide sequence ID" value="NZ_BNBF01000017.1"/>
</dbReference>
<proteinExistence type="predicted"/>
<keyword evidence="2" id="KW-1185">Reference proteome</keyword>
<protein>
    <submittedName>
        <fullName evidence="1">Uncharacterized protein</fullName>
    </submittedName>
</protein>
<sequence>MTQPDPDLRDRIAAALYERERPPRDPQWSAACTMDRETFEEMADAVLAVLPEPADRATVLNAAAQHLYTALFPAVYDDMGQKAAEGVQRAVSELRRLAGETPADTEAPCPDPIECSHEAALGEAEAEAERQLAAVQRVRRVLEVEPVLNRSALEYRGLILDALTGTQPAAGARQDGAQQS</sequence>